<keyword evidence="3" id="KW-1185">Reference proteome</keyword>
<dbReference type="EMBL" id="CXST01000002">
    <property type="protein sequence ID" value="CTQ44766.1"/>
    <property type="molecule type" value="Genomic_DNA"/>
</dbReference>
<dbReference type="AlphaFoldDB" id="A0A0M6Y3T8"/>
<dbReference type="InterPro" id="IPR038740">
    <property type="entry name" value="BioF2-like_GNAT_dom"/>
</dbReference>
<protein>
    <submittedName>
        <fullName evidence="2">Protein involved in cellulose biosynthesis (CelD)</fullName>
    </submittedName>
</protein>
<evidence type="ECO:0000259" key="1">
    <source>
        <dbReference type="Pfam" id="PF13480"/>
    </source>
</evidence>
<dbReference type="InterPro" id="IPR016181">
    <property type="entry name" value="Acyl_CoA_acyltransferase"/>
</dbReference>
<accession>A0A0M6Y3T8</accession>
<dbReference type="STRING" id="187304.B0E33_07205"/>
<dbReference type="SUPFAM" id="SSF55729">
    <property type="entry name" value="Acyl-CoA N-acyltransferases (Nat)"/>
    <property type="match status" value="1"/>
</dbReference>
<gene>
    <name evidence="2" type="ORF">LAL4801_03212</name>
</gene>
<evidence type="ECO:0000313" key="2">
    <source>
        <dbReference type="EMBL" id="CTQ44766.1"/>
    </source>
</evidence>
<dbReference type="Gene3D" id="3.40.630.30">
    <property type="match status" value="1"/>
</dbReference>
<evidence type="ECO:0000313" key="3">
    <source>
        <dbReference type="Proteomes" id="UP000048926"/>
    </source>
</evidence>
<reference evidence="3" key="1">
    <citation type="submission" date="2015-07" db="EMBL/GenBank/DDBJ databases">
        <authorList>
            <person name="Rodrigo-Torres Lidia"/>
            <person name="Arahal R.David."/>
        </authorList>
    </citation>
    <scope>NUCLEOTIDE SEQUENCE [LARGE SCALE GENOMIC DNA]</scope>
    <source>
        <strain evidence="3">CECT 4801</strain>
    </source>
</reference>
<organism evidence="2 3">
    <name type="scientific">Roseibium aggregatum</name>
    <dbReference type="NCBI Taxonomy" id="187304"/>
    <lineage>
        <taxon>Bacteria</taxon>
        <taxon>Pseudomonadati</taxon>
        <taxon>Pseudomonadota</taxon>
        <taxon>Alphaproteobacteria</taxon>
        <taxon>Hyphomicrobiales</taxon>
        <taxon>Stappiaceae</taxon>
        <taxon>Roseibium</taxon>
    </lineage>
</organism>
<dbReference type="Pfam" id="PF13480">
    <property type="entry name" value="Acetyltransf_6"/>
    <property type="match status" value="1"/>
</dbReference>
<sequence length="393" mass="43851">MVFIGVLRVMALRETEHLLALESSAISRIKVRELEAPTLSDMSGLWSSLKGGVVSTPFQTPEFLAALQETKLKTGDYRFSVGVFAEQGEEASPCMLLPLVRFQRGPIRVVGMPDFGLADQNAPVLGAGCRASRECRVAMIRAFFERLHDADIVDIHKLHGRIDARENPLNFMPETISQNSSLLLDLRDGEGSDNWCGKSIYKKTRSKFRRLVKEGVSLVEAETPEERTELFKTLAAQRSDRFRQLGRKDSLEREDRADFYIRLAQMEASSSPFRAIALKCGEETVAAMVLMMSGSQATAVLVSIGDPRWHAFSPGMVLFAKAIQHAAQTGVRWFSFGTGQQEYKQRFGGVEQPSRRLLMPLSTRGRLFVGAREAHRAAQDMLQIALRRNGVDT</sequence>
<proteinExistence type="predicted"/>
<dbReference type="Proteomes" id="UP000048926">
    <property type="component" value="Unassembled WGS sequence"/>
</dbReference>
<feature type="domain" description="BioF2-like acetyltransferase" evidence="1">
    <location>
        <begin position="202"/>
        <end position="345"/>
    </location>
</feature>
<name>A0A0M6Y3T8_9HYPH</name>
<dbReference type="OrthoDB" id="8109718at2"/>